<dbReference type="GO" id="GO:0005811">
    <property type="term" value="C:lipid droplet"/>
    <property type="evidence" value="ECO:0007669"/>
    <property type="project" value="UniProtKB-SubCell"/>
</dbReference>
<keyword evidence="8" id="KW-1133">Transmembrane helix</keyword>
<dbReference type="SMART" id="SM00563">
    <property type="entry name" value="PlsC"/>
    <property type="match status" value="1"/>
</dbReference>
<evidence type="ECO:0000256" key="4">
    <source>
        <dbReference type="ARBA" id="ARBA00022824"/>
    </source>
</evidence>
<feature type="domain" description="CUE" evidence="9">
    <location>
        <begin position="320"/>
        <end position="362"/>
    </location>
</feature>
<keyword evidence="5 8" id="KW-0472">Membrane</keyword>
<dbReference type="GO" id="GO:0016746">
    <property type="term" value="F:acyltransferase activity"/>
    <property type="evidence" value="ECO:0007669"/>
    <property type="project" value="InterPro"/>
</dbReference>
<accession>A0AAE0SPL9</accession>
<proteinExistence type="inferred from homology"/>
<feature type="transmembrane region" description="Helical" evidence="8">
    <location>
        <begin position="20"/>
        <end position="46"/>
    </location>
</feature>
<evidence type="ECO:0000313" key="11">
    <source>
        <dbReference type="Proteomes" id="UP001195483"/>
    </source>
</evidence>
<reference evidence="10" key="2">
    <citation type="journal article" date="2021" name="Genome Biol. Evol.">
        <title>Developing a high-quality reference genome for a parasitic bivalve with doubly uniparental inheritance (Bivalvia: Unionida).</title>
        <authorList>
            <person name="Smith C.H."/>
        </authorList>
    </citation>
    <scope>NUCLEOTIDE SEQUENCE</scope>
    <source>
        <strain evidence="10">CHS0354</strain>
        <tissue evidence="10">Mantle</tissue>
    </source>
</reference>
<name>A0AAE0SPL9_9BIVA</name>
<dbReference type="SUPFAM" id="SSF69593">
    <property type="entry name" value="Glycerol-3-phosphate (1)-acyltransferase"/>
    <property type="match status" value="1"/>
</dbReference>
<evidence type="ECO:0000256" key="2">
    <source>
        <dbReference type="ARBA" id="ARBA00004502"/>
    </source>
</evidence>
<dbReference type="Gene3D" id="1.10.8.10">
    <property type="entry name" value="DNA helicase RuvA subunit, C-terminal domain"/>
    <property type="match status" value="1"/>
</dbReference>
<evidence type="ECO:0000256" key="3">
    <source>
        <dbReference type="ARBA" id="ARBA00022677"/>
    </source>
</evidence>
<keyword evidence="4" id="KW-0256">Endoplasmic reticulum</keyword>
<evidence type="ECO:0000256" key="1">
    <source>
        <dbReference type="ARBA" id="ARBA00004406"/>
    </source>
</evidence>
<keyword evidence="11" id="KW-1185">Reference proteome</keyword>
<dbReference type="InterPro" id="IPR002123">
    <property type="entry name" value="Plipid/glycerol_acylTrfase"/>
</dbReference>
<dbReference type="AlphaFoldDB" id="A0AAE0SPL9"/>
<keyword evidence="8" id="KW-0812">Transmembrane</keyword>
<dbReference type="SMART" id="SM00546">
    <property type="entry name" value="CUE"/>
    <property type="match status" value="1"/>
</dbReference>
<evidence type="ECO:0000256" key="5">
    <source>
        <dbReference type="ARBA" id="ARBA00023136"/>
    </source>
</evidence>
<dbReference type="PROSITE" id="PS51140">
    <property type="entry name" value="CUE"/>
    <property type="match status" value="1"/>
</dbReference>
<organism evidence="10 11">
    <name type="scientific">Potamilus streckersoni</name>
    <dbReference type="NCBI Taxonomy" id="2493646"/>
    <lineage>
        <taxon>Eukaryota</taxon>
        <taxon>Metazoa</taxon>
        <taxon>Spiralia</taxon>
        <taxon>Lophotrochozoa</taxon>
        <taxon>Mollusca</taxon>
        <taxon>Bivalvia</taxon>
        <taxon>Autobranchia</taxon>
        <taxon>Heteroconchia</taxon>
        <taxon>Palaeoheterodonta</taxon>
        <taxon>Unionida</taxon>
        <taxon>Unionoidea</taxon>
        <taxon>Unionidae</taxon>
        <taxon>Ambleminae</taxon>
        <taxon>Lampsilini</taxon>
        <taxon>Potamilus</taxon>
    </lineage>
</organism>
<feature type="region of interest" description="Disordered" evidence="7">
    <location>
        <begin position="278"/>
        <end position="309"/>
    </location>
</feature>
<dbReference type="Proteomes" id="UP001195483">
    <property type="component" value="Unassembled WGS sequence"/>
</dbReference>
<dbReference type="Pfam" id="PF02845">
    <property type="entry name" value="CUE"/>
    <property type="match status" value="1"/>
</dbReference>
<dbReference type="InterPro" id="IPR003892">
    <property type="entry name" value="CUE"/>
</dbReference>
<reference evidence="10" key="3">
    <citation type="submission" date="2023-05" db="EMBL/GenBank/DDBJ databases">
        <authorList>
            <person name="Smith C.H."/>
        </authorList>
    </citation>
    <scope>NUCLEOTIDE SEQUENCE</scope>
    <source>
        <strain evidence="10">CHS0354</strain>
        <tissue evidence="10">Mantle</tissue>
    </source>
</reference>
<protein>
    <recommendedName>
        <fullName evidence="9">CUE domain-containing protein</fullName>
    </recommendedName>
</protein>
<dbReference type="GO" id="GO:0043130">
    <property type="term" value="F:ubiquitin binding"/>
    <property type="evidence" value="ECO:0007669"/>
    <property type="project" value="InterPro"/>
</dbReference>
<dbReference type="PANTHER" id="PTHR15486:SF96">
    <property type="entry name" value="LIPID DROPLET-REGULATING VLDL ASSEMBLY FACTOR AUP1"/>
    <property type="match status" value="1"/>
</dbReference>
<sequence length="425" mass="47715">MVSVKNLFSSSRFPEGSGIISVIIYFPLGICLAIVRMFIGLHTLLVASILPVSSFRSFILRGLFGVLGIQIVVTEDNRKKGKSSKLLVSNHVSELDQIIFYLITNNFTPCNPDTHAFLRKNFGYKDFGREESREKFIRNIKKHLQDSSTPVLFYPEKTTTNGAAGMLKFSSFPFELKTPVQPISIAVTRLGIPITLTTLEGSFWWDIFWCLFTPCTIFKVKFLALEEPVDGEDCEAYAHRVQISIAKSINIKATRYTFTDKAEYKKKLQLALLNQTTTTSATSGPSHAEGALPLHTQKEDDNPPSSGTLEEDLLLSLSEEMRKMVLQVKDVLPHVSISVIIRTLELTGDVDITITNILEGSTENKVEDIGKTGQKRTPSQTNYSLQFKAKDFGKSLADRQLSYAERKKAMIEMAQQRYKEKHGLL</sequence>
<comment type="subcellular location">
    <subcellularLocation>
        <location evidence="1">Endoplasmic reticulum membrane</location>
        <topology evidence="1">Peripheral membrane protein</topology>
    </subcellularLocation>
    <subcellularLocation>
        <location evidence="2">Lipid droplet</location>
    </subcellularLocation>
</comment>
<dbReference type="GO" id="GO:0036503">
    <property type="term" value="P:ERAD pathway"/>
    <property type="evidence" value="ECO:0007669"/>
    <property type="project" value="TreeGrafter"/>
</dbReference>
<keyword evidence="3" id="KW-0551">Lipid droplet</keyword>
<comment type="caution">
    <text evidence="10">The sequence shown here is derived from an EMBL/GenBank/DDBJ whole genome shotgun (WGS) entry which is preliminary data.</text>
</comment>
<evidence type="ECO:0000256" key="8">
    <source>
        <dbReference type="SAM" id="Phobius"/>
    </source>
</evidence>
<dbReference type="PANTHER" id="PTHR15486">
    <property type="entry name" value="ANCIENT UBIQUITOUS PROTEIN"/>
    <property type="match status" value="1"/>
</dbReference>
<feature type="transmembrane region" description="Helical" evidence="8">
    <location>
        <begin position="58"/>
        <end position="74"/>
    </location>
</feature>
<dbReference type="EMBL" id="JAEAOA010000332">
    <property type="protein sequence ID" value="KAK3595313.1"/>
    <property type="molecule type" value="Genomic_DNA"/>
</dbReference>
<evidence type="ECO:0000256" key="7">
    <source>
        <dbReference type="SAM" id="MobiDB-lite"/>
    </source>
</evidence>
<reference evidence="10" key="1">
    <citation type="journal article" date="2021" name="Genome Biol. Evol.">
        <title>A High-Quality Reference Genome for a Parasitic Bivalve with Doubly Uniparental Inheritance (Bivalvia: Unionida).</title>
        <authorList>
            <person name="Smith C.H."/>
        </authorList>
    </citation>
    <scope>NUCLEOTIDE SEQUENCE</scope>
    <source>
        <strain evidence="10">CHS0354</strain>
    </source>
</reference>
<evidence type="ECO:0000259" key="9">
    <source>
        <dbReference type="PROSITE" id="PS51140"/>
    </source>
</evidence>
<comment type="similarity">
    <text evidence="6">Belongs to the AUP1 family.</text>
</comment>
<evidence type="ECO:0000256" key="6">
    <source>
        <dbReference type="ARBA" id="ARBA00035634"/>
    </source>
</evidence>
<evidence type="ECO:0000313" key="10">
    <source>
        <dbReference type="EMBL" id="KAK3595313.1"/>
    </source>
</evidence>
<gene>
    <name evidence="10" type="ORF">CHS0354_004466</name>
</gene>
<dbReference type="GO" id="GO:0005789">
    <property type="term" value="C:endoplasmic reticulum membrane"/>
    <property type="evidence" value="ECO:0007669"/>
    <property type="project" value="UniProtKB-SubCell"/>
</dbReference>